<dbReference type="InterPro" id="IPR023181">
    <property type="entry name" value="Homospermid_syn-like_C"/>
</dbReference>
<proteinExistence type="predicted"/>
<evidence type="ECO:0000313" key="1">
    <source>
        <dbReference type="EMBL" id="UVI30830.1"/>
    </source>
</evidence>
<evidence type="ECO:0000313" key="2">
    <source>
        <dbReference type="Proteomes" id="UP001057877"/>
    </source>
</evidence>
<dbReference type="Proteomes" id="UP001057877">
    <property type="component" value="Chromosome"/>
</dbReference>
<dbReference type="Gene3D" id="3.30.360.30">
    <property type="entry name" value="homospermidine synthase like"/>
    <property type="match status" value="1"/>
</dbReference>
<keyword evidence="2" id="KW-1185">Reference proteome</keyword>
<name>A0ABY5SBC2_9BACL</name>
<dbReference type="RefSeq" id="WP_258386893.1">
    <property type="nucleotide sequence ID" value="NZ_CP091430.1"/>
</dbReference>
<dbReference type="Gene3D" id="3.40.50.720">
    <property type="entry name" value="NAD(P)-binding Rossmann-like Domain"/>
    <property type="match status" value="1"/>
</dbReference>
<sequence length="429" mass="48350">MNQQRLTIALLGSGGGVAKAVLALLNRSAGDSSSPLHRHLAHCRIHCVDLKQRPKAYYREHCPLLSRDMSLHTLDANDTSLLKKLLKRIGASLVIDLSWADTVSVLSVCDELGIAYANTALENKEVDEMQELEGFTLIERFIRFEEARGGFTRAKAIISSGMNPGVVQWMALKLRNAYPDEQPIGCYIVESDDTFYADPKLAEERTIYSTWAPECFLDEALLNYPMLASGGVPLFLYNHVYDLRFRVKLGAHLFHGCLMPHEEALTLSRLLGVESGFLYKVSNPVTAILRQHREDSDELWSWKHQLLDPNDAPLDGADLVGVLLVYPDKERYMYNVMRSDEVAPVYGTNATYLQVACGVYGAVCALLLDEINTGVYWVDELLLNQESRYGDYLSYYMAEFVTGENDTSDGLLLQRMRDWPEGWRTSESE</sequence>
<protein>
    <submittedName>
        <fullName evidence="1">S-adenosylmethionine decarboxylase related protein</fullName>
    </submittedName>
</protein>
<accession>A0ABY5SBC2</accession>
<reference evidence="1" key="1">
    <citation type="submission" date="2022-01" db="EMBL/GenBank/DDBJ databases">
        <title>Paenibacillus spongiae sp. nov., isolated from marine sponge.</title>
        <authorList>
            <person name="Li Z."/>
            <person name="Zhang M."/>
        </authorList>
    </citation>
    <scope>NUCLEOTIDE SEQUENCE</scope>
    <source>
        <strain evidence="1">PHS-Z3</strain>
    </source>
</reference>
<dbReference type="EMBL" id="CP091430">
    <property type="protein sequence ID" value="UVI30830.1"/>
    <property type="molecule type" value="Genomic_DNA"/>
</dbReference>
<gene>
    <name evidence="1" type="ORF">L1F29_02835</name>
</gene>
<organism evidence="1 2">
    <name type="scientific">Paenibacillus spongiae</name>
    <dbReference type="NCBI Taxonomy" id="2909671"/>
    <lineage>
        <taxon>Bacteria</taxon>
        <taxon>Bacillati</taxon>
        <taxon>Bacillota</taxon>
        <taxon>Bacilli</taxon>
        <taxon>Bacillales</taxon>
        <taxon>Paenibacillaceae</taxon>
        <taxon>Paenibacillus</taxon>
    </lineage>
</organism>